<dbReference type="Proteomes" id="UP001732700">
    <property type="component" value="Chromosome 4A"/>
</dbReference>
<proteinExistence type="predicted"/>
<name>A0ACD5W6J1_AVESA</name>
<keyword evidence="2" id="KW-1185">Reference proteome</keyword>
<accession>A0ACD5W6J1</accession>
<organism evidence="1 2">
    <name type="scientific">Avena sativa</name>
    <name type="common">Oat</name>
    <dbReference type="NCBI Taxonomy" id="4498"/>
    <lineage>
        <taxon>Eukaryota</taxon>
        <taxon>Viridiplantae</taxon>
        <taxon>Streptophyta</taxon>
        <taxon>Embryophyta</taxon>
        <taxon>Tracheophyta</taxon>
        <taxon>Spermatophyta</taxon>
        <taxon>Magnoliopsida</taxon>
        <taxon>Liliopsida</taxon>
        <taxon>Poales</taxon>
        <taxon>Poaceae</taxon>
        <taxon>BOP clade</taxon>
        <taxon>Pooideae</taxon>
        <taxon>Poodae</taxon>
        <taxon>Poeae</taxon>
        <taxon>Poeae Chloroplast Group 1 (Aveneae type)</taxon>
        <taxon>Aveninae</taxon>
        <taxon>Avena</taxon>
    </lineage>
</organism>
<reference evidence="1" key="1">
    <citation type="submission" date="2021-05" db="EMBL/GenBank/DDBJ databases">
        <authorList>
            <person name="Scholz U."/>
            <person name="Mascher M."/>
            <person name="Fiebig A."/>
        </authorList>
    </citation>
    <scope>NUCLEOTIDE SEQUENCE [LARGE SCALE GENOMIC DNA]</scope>
</reference>
<sequence length="459" mass="51401">MESAGDAACAAGFSDWSRLPQDLLVIVFLELEIPDLLRSGAVCTTWHCAYSTFRRLRLPSLKQTPCLLYSCDTYGPDAAALYCPATGSTFRISAPDAHLRNLWFIGSADGWMVAANEIGDLHLLNPLTGRRVELPPVTAMHHVEASLDEEGGLVYDVDEDLFNDPGPTRVPALEVRDCMYFRAVLSCGPSAGAMCVVLLLHMPNGQLSYARPGDERWTWVSPDDNTGLQCSDCYRDAAYNKEQGLFYVVQTDDSVQTLDLNGPSPVAKMVFRGRKIHNEDADRYLIHSPWGDLVHAWRYRTDVASESSEEADDVLLHSSVLLQSGEESDEEDDDDYDDIRHNDFRDSAVELNTTEIQLYKTDLHGQKLESLPSLGDHALFLGYNSSLCLPVKDIPGLKPNHAYITDDSFEFISYFKQNKREVGVWSIECKTLESIHDPTHVEDSWLNWPPPIWIVPSLL</sequence>
<protein>
    <submittedName>
        <fullName evidence="1">Uncharacterized protein</fullName>
    </submittedName>
</protein>
<reference evidence="1" key="2">
    <citation type="submission" date="2025-09" db="UniProtKB">
        <authorList>
            <consortium name="EnsemblPlants"/>
        </authorList>
    </citation>
    <scope>IDENTIFICATION</scope>
</reference>
<dbReference type="EnsemblPlants" id="AVESA.00010b.r2.4AG0574460.1">
    <property type="protein sequence ID" value="AVESA.00010b.r2.4AG0574460.1.CDS.1"/>
    <property type="gene ID" value="AVESA.00010b.r2.4AG0574460"/>
</dbReference>
<evidence type="ECO:0000313" key="2">
    <source>
        <dbReference type="Proteomes" id="UP001732700"/>
    </source>
</evidence>
<evidence type="ECO:0000313" key="1">
    <source>
        <dbReference type="EnsemblPlants" id="AVESA.00010b.r2.4AG0574460.1.CDS.1"/>
    </source>
</evidence>